<feature type="region of interest" description="Disordered" evidence="5">
    <location>
        <begin position="715"/>
        <end position="963"/>
    </location>
</feature>
<dbReference type="PANTHER" id="PTHR46462:SF3">
    <property type="entry name" value="UPSET, ISOFORM A"/>
    <property type="match status" value="1"/>
</dbReference>
<dbReference type="PANTHER" id="PTHR46462">
    <property type="entry name" value="UPSET, ISOFORM A"/>
    <property type="match status" value="1"/>
</dbReference>
<sequence length="1338" mass="142051">MTSRPPERLVPPPAGPAASVVAATPISPASPVVDTGEIRCICGFTEDDGFTIQCDSCLVWQHGVCVDVHPNAIPSQYYCERCVPRRARSRTSLPDITSKVLSPVSSDTLADGPGDASTTSAPGRANRFVGPDESGLTAGLQDRRKRPKTPRAASPAGGGGSSQPKLSLSLPRVSEYVTHHSYDPVKGCRLPDSNSDQHANVIRLLDQVTTHRHRRTEAARHRSQTSPSSADLDPLTVDTIAPPGWDTTTTMDAETLRNPLYKVSARNLSRPAQDPTKRIGLIAESDIPVKRFIAECWGLLLLKSDYIRDLANDYAVLRTPKPFVEFHPHLDLAVDARTMGGKTRFLRRSCRPNAELRSVTLQGADGDDMVHLALFATVDIPRGAEITVAWSWDCTAAAPLSPASPTGQPPATLSKKQVRHLYRTFGSLPCACGSIKGCRINALLDRYSTQIAEETQSGTSPEPARRKAGRPPKSAALVPNGDTAILPRPSSRSQSTAHLGRASVSPRKRKASSASTDRQEATRPSPSPAFSDARSPRGDPDGNMTIDHTQLAHQLNTSSEAAGALSREERKLRDTMALFERMEQKRTKDKHRQTSPPVVDRTFSGGGRRKRSRLDGPTGSPDHDGVDIDVDSISSPTSPDPRRVRPGATDDIPAQLRCGLKKFYVQCYLARAAAAEAAKVKVEAHDVEKVEPAISRPPDITGAAVEVVAAVPRPSSPVPEATVGPVEPPPPPTLPLTEPSSEAAMPVDEPAGSSDTESTIDIDSAEQQQQQPTIVVCHPPPTSPLLRSLSPVPLSATSPHLAAAASETPRPPSPAPVVVSSEPSLPVPVSTPAPSSLAPMETDVAAPLPPESEAEVKTEENTPPPRKKLSLFEYQKRRSLKPNADATSAQSTSPAVDEPRSSVKAPPVDKLADAKPENVAEKPPAPPLKTRMSLKEYANLKRRVKTEDADLGDGSASTNQADLDSVREELDSIVTRELSGIVAPDVLSRLSTPLPPVSTAEVATVATTTTMVSVADVPASSPVEPAAPADPYQLPELPVAQPPTSPLAKPSPQPLPLVLPVTTAPPEDSSEEGEVPEESDALTTHRRGPGGSISRPTTPSTASGHGPFPLPESVPLSRRTSLQDSLNSRSWNGGTFPHRSPREGGDHLHPRDGGSPDRPGSHHHHHHPRGFHGPPGGDGFVPSRKPMSHHTGPGPLTPGFGGPGRINVGGHHPSAFGVGPPRINSNTRNVGPPFVPNRTQSYTNGDRLGSPPTVNGGGIGGAHRGYQPRHAHHTVHGSSSHKPPYHGGSSVVHIRNSSPGRPFSPGNPSSHPRHGRNRSPYYGKPGGNTGQPPPPPPY</sequence>
<dbReference type="InterPro" id="IPR001214">
    <property type="entry name" value="SET_dom"/>
</dbReference>
<dbReference type="Pfam" id="PF00856">
    <property type="entry name" value="SET"/>
    <property type="match status" value="1"/>
</dbReference>
<feature type="compositionally biased region" description="Low complexity" evidence="5">
    <location>
        <begin position="715"/>
        <end position="725"/>
    </location>
</feature>
<dbReference type="Pfam" id="PF20826">
    <property type="entry name" value="PHD_5"/>
    <property type="match status" value="1"/>
</dbReference>
<dbReference type="SMART" id="SM00317">
    <property type="entry name" value="SET"/>
    <property type="match status" value="1"/>
</dbReference>
<keyword evidence="2" id="KW-0863">Zinc-finger</keyword>
<reference evidence="7" key="1">
    <citation type="submission" date="2022-07" db="EMBL/GenBank/DDBJ databases">
        <title>Phylogenomic reconstructions and comparative analyses of Kickxellomycotina fungi.</title>
        <authorList>
            <person name="Reynolds N.K."/>
            <person name="Stajich J.E."/>
            <person name="Barry K."/>
            <person name="Grigoriev I.V."/>
            <person name="Crous P."/>
            <person name="Smith M.E."/>
        </authorList>
    </citation>
    <scope>NUCLEOTIDE SEQUENCE</scope>
    <source>
        <strain evidence="7">RSA 861</strain>
    </source>
</reference>
<evidence type="ECO:0000256" key="3">
    <source>
        <dbReference type="ARBA" id="ARBA00022833"/>
    </source>
</evidence>
<organism evidence="7 8">
    <name type="scientific">Tieghemiomyces parasiticus</name>
    <dbReference type="NCBI Taxonomy" id="78921"/>
    <lineage>
        <taxon>Eukaryota</taxon>
        <taxon>Fungi</taxon>
        <taxon>Fungi incertae sedis</taxon>
        <taxon>Zoopagomycota</taxon>
        <taxon>Kickxellomycotina</taxon>
        <taxon>Dimargaritomycetes</taxon>
        <taxon>Dimargaritales</taxon>
        <taxon>Dimargaritaceae</taxon>
        <taxon>Tieghemiomyces</taxon>
    </lineage>
</organism>
<keyword evidence="1" id="KW-0479">Metal-binding</keyword>
<dbReference type="GO" id="GO:0008270">
    <property type="term" value="F:zinc ion binding"/>
    <property type="evidence" value="ECO:0007669"/>
    <property type="project" value="UniProtKB-KW"/>
</dbReference>
<feature type="compositionally biased region" description="Acidic residues" evidence="5">
    <location>
        <begin position="1068"/>
        <end position="1080"/>
    </location>
</feature>
<feature type="region of interest" description="Disordered" evidence="5">
    <location>
        <begin position="103"/>
        <end position="167"/>
    </location>
</feature>
<dbReference type="EMBL" id="JANBPT010001035">
    <property type="protein sequence ID" value="KAJ1910558.1"/>
    <property type="molecule type" value="Genomic_DNA"/>
</dbReference>
<feature type="compositionally biased region" description="Polar residues" evidence="5">
    <location>
        <begin position="1094"/>
        <end position="1103"/>
    </location>
</feature>
<dbReference type="SMART" id="SM00249">
    <property type="entry name" value="PHD"/>
    <property type="match status" value="1"/>
</dbReference>
<dbReference type="Proteomes" id="UP001150569">
    <property type="component" value="Unassembled WGS sequence"/>
</dbReference>
<feature type="compositionally biased region" description="Polar residues" evidence="5">
    <location>
        <begin position="1118"/>
        <end position="1133"/>
    </location>
</feature>
<dbReference type="GO" id="GO:0070210">
    <property type="term" value="C:Rpd3L-Expanded complex"/>
    <property type="evidence" value="ECO:0007669"/>
    <property type="project" value="TreeGrafter"/>
</dbReference>
<dbReference type="PROSITE" id="PS01359">
    <property type="entry name" value="ZF_PHD_1"/>
    <property type="match status" value="1"/>
</dbReference>
<feature type="region of interest" description="Disordered" evidence="5">
    <location>
        <begin position="582"/>
        <end position="650"/>
    </location>
</feature>
<dbReference type="OrthoDB" id="1700726at2759"/>
<dbReference type="CDD" id="cd15550">
    <property type="entry name" value="PHD_MLL5"/>
    <property type="match status" value="1"/>
</dbReference>
<evidence type="ECO:0000313" key="7">
    <source>
        <dbReference type="EMBL" id="KAJ1910558.1"/>
    </source>
</evidence>
<dbReference type="InterPro" id="IPR046341">
    <property type="entry name" value="SET_dom_sf"/>
</dbReference>
<feature type="region of interest" description="Disordered" evidence="5">
    <location>
        <begin position="1018"/>
        <end position="1338"/>
    </location>
</feature>
<feature type="domain" description="SET" evidence="6">
    <location>
        <begin position="261"/>
        <end position="391"/>
    </location>
</feature>
<evidence type="ECO:0000256" key="4">
    <source>
        <dbReference type="ARBA" id="ARBA00022853"/>
    </source>
</evidence>
<feature type="region of interest" description="Disordered" evidence="5">
    <location>
        <begin position="212"/>
        <end position="249"/>
    </location>
</feature>
<feature type="compositionally biased region" description="Low complexity" evidence="5">
    <location>
        <begin position="784"/>
        <end position="795"/>
    </location>
</feature>
<evidence type="ECO:0000256" key="5">
    <source>
        <dbReference type="SAM" id="MobiDB-lite"/>
    </source>
</evidence>
<dbReference type="Gene3D" id="3.30.40.10">
    <property type="entry name" value="Zinc/RING finger domain, C3HC4 (zinc finger)"/>
    <property type="match status" value="1"/>
</dbReference>
<protein>
    <submittedName>
        <fullName evidence="7">SET domain-containing protein 3</fullName>
    </submittedName>
</protein>
<gene>
    <name evidence="7" type="primary">SET3_2</name>
    <name evidence="7" type="ORF">IWQ60_010592</name>
</gene>
<feature type="compositionally biased region" description="Low complexity" evidence="5">
    <location>
        <begin position="1018"/>
        <end position="1031"/>
    </location>
</feature>
<proteinExistence type="predicted"/>
<dbReference type="GO" id="GO:0006325">
    <property type="term" value="P:chromatin organization"/>
    <property type="evidence" value="ECO:0007669"/>
    <property type="project" value="UniProtKB-KW"/>
</dbReference>
<feature type="compositionally biased region" description="Pro residues" evidence="5">
    <location>
        <begin position="1040"/>
        <end position="1057"/>
    </location>
</feature>
<evidence type="ECO:0000259" key="6">
    <source>
        <dbReference type="PROSITE" id="PS50280"/>
    </source>
</evidence>
<feature type="compositionally biased region" description="Basic and acidic residues" evidence="5">
    <location>
        <begin position="910"/>
        <end position="920"/>
    </location>
</feature>
<keyword evidence="8" id="KW-1185">Reference proteome</keyword>
<accession>A0A9W7ZQE6</accession>
<feature type="compositionally biased region" description="Polar residues" evidence="5">
    <location>
        <begin position="885"/>
        <end position="894"/>
    </location>
</feature>
<dbReference type="GO" id="GO:0006355">
    <property type="term" value="P:regulation of DNA-templated transcription"/>
    <property type="evidence" value="ECO:0007669"/>
    <property type="project" value="TreeGrafter"/>
</dbReference>
<name>A0A9W7ZQE6_9FUNG</name>
<dbReference type="SUPFAM" id="SSF57903">
    <property type="entry name" value="FYVE/PHD zinc finger"/>
    <property type="match status" value="1"/>
</dbReference>
<evidence type="ECO:0000313" key="8">
    <source>
        <dbReference type="Proteomes" id="UP001150569"/>
    </source>
</evidence>
<feature type="compositionally biased region" description="Low complexity" evidence="5">
    <location>
        <begin position="1058"/>
        <end position="1067"/>
    </location>
</feature>
<feature type="compositionally biased region" description="Basic and acidic residues" evidence="5">
    <location>
        <begin position="1140"/>
        <end position="1155"/>
    </location>
</feature>
<dbReference type="InterPro" id="IPR013083">
    <property type="entry name" value="Znf_RING/FYVE/PHD"/>
</dbReference>
<feature type="compositionally biased region" description="Basic residues" evidence="5">
    <location>
        <begin position="1161"/>
        <end position="1170"/>
    </location>
</feature>
<comment type="caution">
    <text evidence="7">The sequence shown here is derived from an EMBL/GenBank/DDBJ whole genome shotgun (WGS) entry which is preliminary data.</text>
</comment>
<dbReference type="Gene3D" id="2.170.270.10">
    <property type="entry name" value="SET domain"/>
    <property type="match status" value="1"/>
</dbReference>
<dbReference type="GO" id="GO:0034967">
    <property type="term" value="C:Set3 complex"/>
    <property type="evidence" value="ECO:0007669"/>
    <property type="project" value="TreeGrafter"/>
</dbReference>
<dbReference type="SUPFAM" id="SSF82199">
    <property type="entry name" value="SET domain"/>
    <property type="match status" value="1"/>
</dbReference>
<keyword evidence="4" id="KW-0156">Chromatin regulator</keyword>
<feature type="compositionally biased region" description="Basic residues" evidence="5">
    <location>
        <begin position="1266"/>
        <end position="1275"/>
    </location>
</feature>
<dbReference type="InterPro" id="IPR001965">
    <property type="entry name" value="Znf_PHD"/>
</dbReference>
<dbReference type="InterPro" id="IPR011011">
    <property type="entry name" value="Znf_FYVE_PHD"/>
</dbReference>
<dbReference type="InterPro" id="IPR019786">
    <property type="entry name" value="Zinc_finger_PHD-type_CS"/>
</dbReference>
<feature type="region of interest" description="Disordered" evidence="5">
    <location>
        <begin position="452"/>
        <end position="546"/>
    </location>
</feature>
<evidence type="ECO:0000256" key="1">
    <source>
        <dbReference type="ARBA" id="ARBA00022723"/>
    </source>
</evidence>
<keyword evidence="3" id="KW-0862">Zinc</keyword>
<dbReference type="PROSITE" id="PS50280">
    <property type="entry name" value="SET"/>
    <property type="match status" value="1"/>
</dbReference>
<evidence type="ECO:0000256" key="2">
    <source>
        <dbReference type="ARBA" id="ARBA00022771"/>
    </source>
</evidence>